<evidence type="ECO:0000256" key="5">
    <source>
        <dbReference type="ARBA" id="ARBA00022840"/>
    </source>
</evidence>
<dbReference type="FunFam" id="3.30.200.20:FF:000042">
    <property type="entry name" value="Aurora kinase A"/>
    <property type="match status" value="1"/>
</dbReference>
<dbReference type="GO" id="GO:0005634">
    <property type="term" value="C:nucleus"/>
    <property type="evidence" value="ECO:0007669"/>
    <property type="project" value="TreeGrafter"/>
</dbReference>
<dbReference type="STRING" id="947166.A0A1D1WAF5"/>
<feature type="region of interest" description="Disordered" evidence="7">
    <location>
        <begin position="547"/>
        <end position="625"/>
    </location>
</feature>
<dbReference type="Proteomes" id="UP000186922">
    <property type="component" value="Unassembled WGS sequence"/>
</dbReference>
<dbReference type="InterPro" id="IPR000719">
    <property type="entry name" value="Prot_kinase_dom"/>
</dbReference>
<dbReference type="OrthoDB" id="10260894at2759"/>
<feature type="compositionally biased region" description="Acidic residues" evidence="7">
    <location>
        <begin position="19"/>
        <end position="34"/>
    </location>
</feature>
<feature type="compositionally biased region" description="Basic and acidic residues" evidence="7">
    <location>
        <begin position="575"/>
        <end position="589"/>
    </location>
</feature>
<dbReference type="EMBL" id="BDGG01000023">
    <property type="protein sequence ID" value="GAV09498.1"/>
    <property type="molecule type" value="Genomic_DNA"/>
</dbReference>
<dbReference type="GO" id="GO:0043065">
    <property type="term" value="P:positive regulation of apoptotic process"/>
    <property type="evidence" value="ECO:0007669"/>
    <property type="project" value="TreeGrafter"/>
</dbReference>
<accession>A0A1D1WAF5</accession>
<dbReference type="InterPro" id="IPR017441">
    <property type="entry name" value="Protein_kinase_ATP_BS"/>
</dbReference>
<dbReference type="Pfam" id="PF00069">
    <property type="entry name" value="Pkinase"/>
    <property type="match status" value="1"/>
</dbReference>
<dbReference type="FunFam" id="1.10.510.10:FF:000594">
    <property type="entry name" value="Myosin light chain kinase isoform-III"/>
    <property type="match status" value="1"/>
</dbReference>
<dbReference type="SMART" id="SM00220">
    <property type="entry name" value="S_TKc"/>
    <property type="match status" value="1"/>
</dbReference>
<feature type="compositionally biased region" description="Basic and acidic residues" evidence="7">
    <location>
        <begin position="459"/>
        <end position="469"/>
    </location>
</feature>
<feature type="domain" description="Protein kinase" evidence="8">
    <location>
        <begin position="81"/>
        <end position="336"/>
    </location>
</feature>
<dbReference type="GO" id="GO:0005524">
    <property type="term" value="F:ATP binding"/>
    <property type="evidence" value="ECO:0007669"/>
    <property type="project" value="UniProtKB-UniRule"/>
</dbReference>
<dbReference type="SUPFAM" id="SSF56112">
    <property type="entry name" value="Protein kinase-like (PK-like)"/>
    <property type="match status" value="1"/>
</dbReference>
<evidence type="ECO:0000256" key="3">
    <source>
        <dbReference type="ARBA" id="ARBA00022741"/>
    </source>
</evidence>
<dbReference type="PANTHER" id="PTHR24342:SF20">
    <property type="entry name" value="MYOSIN LIGHT CHAIN KINASE, SMOOTH MUSCLE"/>
    <property type="match status" value="1"/>
</dbReference>
<protein>
    <recommendedName>
        <fullName evidence="8">Protein kinase domain-containing protein</fullName>
    </recommendedName>
</protein>
<feature type="region of interest" description="Disordered" evidence="7">
    <location>
        <begin position="430"/>
        <end position="486"/>
    </location>
</feature>
<evidence type="ECO:0000256" key="1">
    <source>
        <dbReference type="ARBA" id="ARBA00022527"/>
    </source>
</evidence>
<dbReference type="CDD" id="cd14103">
    <property type="entry name" value="STKc_MLCK"/>
    <property type="match status" value="1"/>
</dbReference>
<evidence type="ECO:0000256" key="7">
    <source>
        <dbReference type="SAM" id="MobiDB-lite"/>
    </source>
</evidence>
<evidence type="ECO:0000256" key="2">
    <source>
        <dbReference type="ARBA" id="ARBA00022679"/>
    </source>
</evidence>
<dbReference type="InterPro" id="IPR011009">
    <property type="entry name" value="Kinase-like_dom_sf"/>
</dbReference>
<dbReference type="PROSITE" id="PS50011">
    <property type="entry name" value="PROTEIN_KINASE_DOM"/>
    <property type="match status" value="1"/>
</dbReference>
<keyword evidence="3 6" id="KW-0547">Nucleotide-binding</keyword>
<name>A0A1D1WAF5_RAMVA</name>
<dbReference type="Gene3D" id="3.30.200.20">
    <property type="entry name" value="Phosphorylase Kinase, domain 1"/>
    <property type="match status" value="1"/>
</dbReference>
<keyword evidence="4" id="KW-0418">Kinase</keyword>
<dbReference type="AlphaFoldDB" id="A0A1D1WAF5"/>
<dbReference type="Gene3D" id="1.10.510.10">
    <property type="entry name" value="Transferase(Phosphotransferase) domain 1"/>
    <property type="match status" value="1"/>
</dbReference>
<keyword evidence="10" id="KW-1185">Reference proteome</keyword>
<gene>
    <name evidence="9" type="primary">RvY_19031</name>
    <name evidence="9" type="synonym">RvY_19031.1</name>
    <name evidence="9" type="ORF">RvY_19031-1</name>
</gene>
<sequence>MPEVVRCGLAISTNSSPMMDEEESESMTLSDEEQSCPRNHIHRQDKEEIYVLSDEEDEDSEEPFPDGEVQVIKGRKPTLDYEFCELLGKGKFGSVYKCVERTTLRQFAAKLIDIKKPQERKDVENEIALMKELRHPRLLQMYQAFDEGSQMTIIMELAIGGELFSRVIDDKFVLTERVCTIFMRQICEGVEFMHSKSIVHLDMKPENILCVTPTGNRIKLIDFGLARKYSPKIPIQVMVGTPEFVAPEVINYDPITPASDMWSVGVICYILLSGLSPFMGDDDTETLSNVTNAEWDFEDECFDTISDDAKDFITNLLVKRADKRMTAAECLNHKWLKPVSPAILKVNFDHGRRLSTIKLKRFVVRRRWQKGFNTIRALLRMGSHILLDLPEENDVDEENAIDVITDALIAEQTTGQSSFDTAEKNAVTGKLEENTAEMSAKKDNAKALSDIPEETGEPVDSRKTEEDRPPNAGNGPGAFKEPNRDEIDDRVTYPLARVASTRNMQLVIVATEDQHGHGEISACSGYYSAESPMTFDWVEVTVDSPLRLDDSGVDTAGNSTGTTPDTLDDTQSDVLDNRPSSEDMLKEDGGSISSAELVSDADLPNVDEEVEALKDENAQAGTDTS</sequence>
<dbReference type="PANTHER" id="PTHR24342">
    <property type="entry name" value="SERINE/THREONINE-PROTEIN KINASE 17"/>
    <property type="match status" value="1"/>
</dbReference>
<comment type="caution">
    <text evidence="9">The sequence shown here is derived from an EMBL/GenBank/DDBJ whole genome shotgun (WGS) entry which is preliminary data.</text>
</comment>
<dbReference type="PROSITE" id="PS00108">
    <property type="entry name" value="PROTEIN_KINASE_ST"/>
    <property type="match status" value="1"/>
</dbReference>
<dbReference type="PROSITE" id="PS00107">
    <property type="entry name" value="PROTEIN_KINASE_ATP"/>
    <property type="match status" value="1"/>
</dbReference>
<dbReference type="GO" id="GO:0004674">
    <property type="term" value="F:protein serine/threonine kinase activity"/>
    <property type="evidence" value="ECO:0007669"/>
    <property type="project" value="UniProtKB-KW"/>
</dbReference>
<reference evidence="9 10" key="1">
    <citation type="journal article" date="2016" name="Nat. Commun.">
        <title>Extremotolerant tardigrade genome and improved radiotolerance of human cultured cells by tardigrade-unique protein.</title>
        <authorList>
            <person name="Hashimoto T."/>
            <person name="Horikawa D.D."/>
            <person name="Saito Y."/>
            <person name="Kuwahara H."/>
            <person name="Kozuka-Hata H."/>
            <person name="Shin-I T."/>
            <person name="Minakuchi Y."/>
            <person name="Ohishi K."/>
            <person name="Motoyama A."/>
            <person name="Aizu T."/>
            <person name="Enomoto A."/>
            <person name="Kondo K."/>
            <person name="Tanaka S."/>
            <person name="Hara Y."/>
            <person name="Koshikawa S."/>
            <person name="Sagara H."/>
            <person name="Miura T."/>
            <person name="Yokobori S."/>
            <person name="Miyagawa K."/>
            <person name="Suzuki Y."/>
            <person name="Kubo T."/>
            <person name="Oyama M."/>
            <person name="Kohara Y."/>
            <person name="Fujiyama A."/>
            <person name="Arakawa K."/>
            <person name="Katayama T."/>
            <person name="Toyoda A."/>
            <person name="Kunieda T."/>
        </authorList>
    </citation>
    <scope>NUCLEOTIDE SEQUENCE [LARGE SCALE GENOMIC DNA]</scope>
    <source>
        <strain evidence="9 10">YOKOZUNA-1</strain>
    </source>
</reference>
<feature type="compositionally biased region" description="Polar residues" evidence="7">
    <location>
        <begin position="556"/>
        <end position="565"/>
    </location>
</feature>
<dbReference type="GO" id="GO:0035556">
    <property type="term" value="P:intracellular signal transduction"/>
    <property type="evidence" value="ECO:0007669"/>
    <property type="project" value="TreeGrafter"/>
</dbReference>
<feature type="binding site" evidence="6">
    <location>
        <position position="110"/>
    </location>
    <ligand>
        <name>ATP</name>
        <dbReference type="ChEBI" id="CHEBI:30616"/>
    </ligand>
</feature>
<feature type="region of interest" description="Disordered" evidence="7">
    <location>
        <begin position="9"/>
        <end position="47"/>
    </location>
</feature>
<dbReference type="InterPro" id="IPR008271">
    <property type="entry name" value="Ser/Thr_kinase_AS"/>
</dbReference>
<evidence type="ECO:0000256" key="4">
    <source>
        <dbReference type="ARBA" id="ARBA00022777"/>
    </source>
</evidence>
<keyword evidence="2" id="KW-0808">Transferase</keyword>
<keyword evidence="5 6" id="KW-0067">ATP-binding</keyword>
<keyword evidence="1" id="KW-0723">Serine/threonine-protein kinase</keyword>
<evidence type="ECO:0000256" key="6">
    <source>
        <dbReference type="PROSITE-ProRule" id="PRU10141"/>
    </source>
</evidence>
<organism evidence="9 10">
    <name type="scientific">Ramazzottius varieornatus</name>
    <name type="common">Water bear</name>
    <name type="synonym">Tardigrade</name>
    <dbReference type="NCBI Taxonomy" id="947166"/>
    <lineage>
        <taxon>Eukaryota</taxon>
        <taxon>Metazoa</taxon>
        <taxon>Ecdysozoa</taxon>
        <taxon>Tardigrada</taxon>
        <taxon>Eutardigrada</taxon>
        <taxon>Parachela</taxon>
        <taxon>Hypsibioidea</taxon>
        <taxon>Ramazzottiidae</taxon>
        <taxon>Ramazzottius</taxon>
    </lineage>
</organism>
<evidence type="ECO:0000313" key="10">
    <source>
        <dbReference type="Proteomes" id="UP000186922"/>
    </source>
</evidence>
<evidence type="ECO:0000313" key="9">
    <source>
        <dbReference type="EMBL" id="GAV09498.1"/>
    </source>
</evidence>
<proteinExistence type="predicted"/>
<evidence type="ECO:0000259" key="8">
    <source>
        <dbReference type="PROSITE" id="PS50011"/>
    </source>
</evidence>